<feature type="compositionally biased region" description="Basic and acidic residues" evidence="3">
    <location>
        <begin position="321"/>
        <end position="336"/>
    </location>
</feature>
<evidence type="ECO:0000259" key="4">
    <source>
        <dbReference type="PROSITE" id="PS51037"/>
    </source>
</evidence>
<dbReference type="AlphaFoldDB" id="A0A9N9S6C8"/>
<feature type="compositionally biased region" description="Low complexity" evidence="3">
    <location>
        <begin position="269"/>
        <end position="281"/>
    </location>
</feature>
<sequence>MSSIKLHFEIGHSAERKAKPSKHGFTHDWELFVKSPNDSNDISQFIEKVVFNLHDSFPKPKRVIKDPPYVVKESGYAGFELTIDIYLRNRDEPKKITFPYDLDLQPFKSEVKEFIVNNPSDDFKRKCVKAGCQVVAGSSDYKNKDYKPSSSSASQEIKKPKRPEDKTKSYFTELFGDPIEKTSAKVVVNKKEEKLPPPPQPSSSSHKDKEKSKHKHSPVVDSKDSKSKKSDDRKEGSTDKPKKDKSRDRDRSEKKEKSAKRALSPPPVSSSSRPPSSSQPAPSKPPQDYQKSSQLKQPQPVVEQPAPQPTSTSTKKSNKKKNYEKDREKKESKKNVEIPVAKKPSKEEPSSKFDSRDKNFKSKPSTSEVKAPPEVKKHENVEVERKHKHKKKEKSKEKEKKEKPAKSQPQPAPAPVRTQTPVSSKSTTKFEKPPPVSDNSSDSEIESTPIKQEEPVVEFKAQPEPERHHTKNPRDKPQKSNEKEDKKRKRAAEKEERDSSASPPPAKSNKKEPSPSPTSNASSKSTNNNNKQPDTPSDLKVTTEYLDELKDLKHKITTLKNNDHLQHVVRLIASTGCYEITKSTFDFDLVQLDKSTVQRLQEFFAN</sequence>
<feature type="compositionally biased region" description="Basic and acidic residues" evidence="3">
    <location>
        <begin position="344"/>
        <end position="360"/>
    </location>
</feature>
<dbReference type="GO" id="GO:0045893">
    <property type="term" value="P:positive regulation of DNA-templated transcription"/>
    <property type="evidence" value="ECO:0007669"/>
    <property type="project" value="TreeGrafter"/>
</dbReference>
<reference evidence="5" key="1">
    <citation type="submission" date="2022-01" db="EMBL/GenBank/DDBJ databases">
        <authorList>
            <person name="King R."/>
        </authorList>
    </citation>
    <scope>NUCLEOTIDE SEQUENCE</scope>
</reference>
<feature type="compositionally biased region" description="Low complexity" evidence="3">
    <location>
        <begin position="517"/>
        <end position="531"/>
    </location>
</feature>
<dbReference type="Pfam" id="PF03366">
    <property type="entry name" value="YEATS"/>
    <property type="match status" value="1"/>
</dbReference>
<evidence type="ECO:0000313" key="6">
    <source>
        <dbReference type="Proteomes" id="UP001153620"/>
    </source>
</evidence>
<dbReference type="InterPro" id="IPR040930">
    <property type="entry name" value="AF-9_AHD"/>
</dbReference>
<dbReference type="PANTHER" id="PTHR47827">
    <property type="entry name" value="AHD DOMAIN-CONTAINING PROTEIN"/>
    <property type="match status" value="1"/>
</dbReference>
<feature type="compositionally biased region" description="Basic and acidic residues" evidence="3">
    <location>
        <begin position="461"/>
        <end position="485"/>
    </location>
</feature>
<dbReference type="PROSITE" id="PS51037">
    <property type="entry name" value="YEATS"/>
    <property type="match status" value="1"/>
</dbReference>
<comment type="subcellular location">
    <subcellularLocation>
        <location evidence="2">Nucleus</location>
    </subcellularLocation>
</comment>
<feature type="compositionally biased region" description="Basic and acidic residues" evidence="3">
    <location>
        <begin position="178"/>
        <end position="195"/>
    </location>
</feature>
<dbReference type="Pfam" id="PF17793">
    <property type="entry name" value="AHD"/>
    <property type="match status" value="1"/>
</dbReference>
<feature type="compositionally biased region" description="Low complexity" evidence="3">
    <location>
        <begin position="297"/>
        <end position="315"/>
    </location>
</feature>
<feature type="compositionally biased region" description="Basic and acidic residues" evidence="3">
    <location>
        <begin position="394"/>
        <end position="405"/>
    </location>
</feature>
<dbReference type="Gene3D" id="2.60.40.1970">
    <property type="entry name" value="YEATS domain"/>
    <property type="match status" value="1"/>
</dbReference>
<dbReference type="InterPro" id="IPR052790">
    <property type="entry name" value="YEATS_domain"/>
</dbReference>
<proteinExistence type="predicted"/>
<name>A0A9N9S6C8_9DIPT</name>
<dbReference type="InterPro" id="IPR055129">
    <property type="entry name" value="YEATS_dom"/>
</dbReference>
<feature type="compositionally biased region" description="Basic and acidic residues" evidence="3">
    <location>
        <begin position="156"/>
        <end position="168"/>
    </location>
</feature>
<dbReference type="GO" id="GO:0003682">
    <property type="term" value="F:chromatin binding"/>
    <property type="evidence" value="ECO:0007669"/>
    <property type="project" value="TreeGrafter"/>
</dbReference>
<accession>A0A9N9S6C8</accession>
<keyword evidence="1 2" id="KW-0539">Nucleus</keyword>
<evidence type="ECO:0000256" key="2">
    <source>
        <dbReference type="PROSITE-ProRule" id="PRU00376"/>
    </source>
</evidence>
<evidence type="ECO:0000313" key="5">
    <source>
        <dbReference type="EMBL" id="CAG9810186.1"/>
    </source>
</evidence>
<feature type="compositionally biased region" description="Basic and acidic residues" evidence="3">
    <location>
        <begin position="371"/>
        <end position="385"/>
    </location>
</feature>
<dbReference type="CDD" id="cd16906">
    <property type="entry name" value="YEATS_AF-9_like"/>
    <property type="match status" value="1"/>
</dbReference>
<dbReference type="Gene3D" id="1.20.1270.290">
    <property type="match status" value="1"/>
</dbReference>
<dbReference type="EMBL" id="OU895880">
    <property type="protein sequence ID" value="CAG9810186.1"/>
    <property type="molecule type" value="Genomic_DNA"/>
</dbReference>
<dbReference type="OrthoDB" id="10053467at2759"/>
<evidence type="ECO:0000256" key="3">
    <source>
        <dbReference type="SAM" id="MobiDB-lite"/>
    </source>
</evidence>
<organism evidence="5 6">
    <name type="scientific">Chironomus riparius</name>
    <dbReference type="NCBI Taxonomy" id="315576"/>
    <lineage>
        <taxon>Eukaryota</taxon>
        <taxon>Metazoa</taxon>
        <taxon>Ecdysozoa</taxon>
        <taxon>Arthropoda</taxon>
        <taxon>Hexapoda</taxon>
        <taxon>Insecta</taxon>
        <taxon>Pterygota</taxon>
        <taxon>Neoptera</taxon>
        <taxon>Endopterygota</taxon>
        <taxon>Diptera</taxon>
        <taxon>Nematocera</taxon>
        <taxon>Chironomoidea</taxon>
        <taxon>Chironomidae</taxon>
        <taxon>Chironominae</taxon>
        <taxon>Chironomus</taxon>
    </lineage>
</organism>
<dbReference type="PANTHER" id="PTHR47827:SF3">
    <property type="entry name" value="AF-9 ANC1 HOMOLOGY DOMAIN-CONTAINING PROTEIN"/>
    <property type="match status" value="1"/>
</dbReference>
<dbReference type="GO" id="GO:0008023">
    <property type="term" value="C:transcription elongation factor complex"/>
    <property type="evidence" value="ECO:0007669"/>
    <property type="project" value="TreeGrafter"/>
</dbReference>
<dbReference type="InterPro" id="IPR038704">
    <property type="entry name" value="YEAST_sf"/>
</dbReference>
<feature type="region of interest" description="Disordered" evidence="3">
    <location>
        <begin position="139"/>
        <end position="539"/>
    </location>
</feature>
<protein>
    <recommendedName>
        <fullName evidence="4">YEATS domain-containing protein</fullName>
    </recommendedName>
</protein>
<feature type="domain" description="YEATS" evidence="4">
    <location>
        <begin position="1"/>
        <end position="130"/>
    </location>
</feature>
<feature type="compositionally biased region" description="Polar residues" evidence="3">
    <location>
        <begin position="417"/>
        <end position="427"/>
    </location>
</feature>
<keyword evidence="6" id="KW-1185">Reference proteome</keyword>
<dbReference type="Proteomes" id="UP001153620">
    <property type="component" value="Chromosome 4"/>
</dbReference>
<gene>
    <name evidence="5" type="ORF">CHIRRI_LOCUS13003</name>
</gene>
<feature type="compositionally biased region" description="Basic and acidic residues" evidence="3">
    <location>
        <begin position="221"/>
        <end position="256"/>
    </location>
</feature>
<reference evidence="5" key="2">
    <citation type="submission" date="2022-10" db="EMBL/GenBank/DDBJ databases">
        <authorList>
            <consortium name="ENA_rothamsted_submissions"/>
            <consortium name="culmorum"/>
            <person name="King R."/>
        </authorList>
    </citation>
    <scope>NUCLEOTIDE SEQUENCE</scope>
</reference>
<evidence type="ECO:0000256" key="1">
    <source>
        <dbReference type="ARBA" id="ARBA00023242"/>
    </source>
</evidence>